<name>A0A5B9DBT0_9ARCH</name>
<dbReference type="KEGG" id="psyt:DSAG12_02265"/>
<evidence type="ECO:0000313" key="2">
    <source>
        <dbReference type="Proteomes" id="UP000321408"/>
    </source>
</evidence>
<organism evidence="1 2">
    <name type="scientific">Promethearchaeum syntrophicum</name>
    <dbReference type="NCBI Taxonomy" id="2594042"/>
    <lineage>
        <taxon>Archaea</taxon>
        <taxon>Promethearchaeati</taxon>
        <taxon>Promethearchaeota</taxon>
        <taxon>Promethearchaeia</taxon>
        <taxon>Promethearchaeales</taxon>
        <taxon>Promethearchaeaceae</taxon>
        <taxon>Promethearchaeum</taxon>
    </lineage>
</organism>
<dbReference type="AlphaFoldDB" id="A0A5B9DBT0"/>
<gene>
    <name evidence="1" type="ORF">DSAG12_02265</name>
</gene>
<proteinExistence type="predicted"/>
<dbReference type="EMBL" id="CP042905">
    <property type="protein sequence ID" value="QEE16435.1"/>
    <property type="molecule type" value="Genomic_DNA"/>
</dbReference>
<accession>A0A5B9DBT0</accession>
<dbReference type="RefSeq" id="WP_147663313.1">
    <property type="nucleotide sequence ID" value="NZ_CP042905.2"/>
</dbReference>
<protein>
    <submittedName>
        <fullName evidence="1">Uncharacterized protein</fullName>
    </submittedName>
</protein>
<reference evidence="1 2" key="1">
    <citation type="journal article" date="2020" name="Nature">
        <title>Isolation of an archaeon at the prokaryote-eukaryote interface.</title>
        <authorList>
            <person name="Imachi H."/>
            <person name="Nobu M.K."/>
            <person name="Nakahara N."/>
            <person name="Morono Y."/>
            <person name="Ogawara M."/>
            <person name="Takaki Y."/>
            <person name="Takano Y."/>
            <person name="Uematsu K."/>
            <person name="Ikuta T."/>
            <person name="Ito M."/>
            <person name="Matsui Y."/>
            <person name="Miyazaki M."/>
            <person name="Murata K."/>
            <person name="Saito Y."/>
            <person name="Sakai S."/>
            <person name="Song C."/>
            <person name="Tasumi E."/>
            <person name="Yamanaka Y."/>
            <person name="Yamaguchi T."/>
            <person name="Kamagata Y."/>
            <person name="Tamaki H."/>
            <person name="Takai K."/>
        </authorList>
    </citation>
    <scope>NUCLEOTIDE SEQUENCE [LARGE SCALE GENOMIC DNA]</scope>
    <source>
        <strain evidence="1 2">MK-D1</strain>
    </source>
</reference>
<dbReference type="GeneID" id="41330253"/>
<reference evidence="1 2" key="2">
    <citation type="journal article" date="2024" name="Int. J. Syst. Evol. Microbiol.">
        <title>Promethearchaeum syntrophicum gen. nov., sp. nov., an anaerobic, obligately syntrophic archaeon, the first isolate of the lineage 'Asgard' archaea, and proposal of the new archaeal phylum Promethearchaeota phyl. nov. and kingdom Promethearchaeati regn. nov.</title>
        <authorList>
            <person name="Imachi H."/>
            <person name="Nobu M.K."/>
            <person name="Kato S."/>
            <person name="Takaki Y."/>
            <person name="Miyazaki M."/>
            <person name="Miyata M."/>
            <person name="Ogawara M."/>
            <person name="Saito Y."/>
            <person name="Sakai S."/>
            <person name="Tahara Y.O."/>
            <person name="Takano Y."/>
            <person name="Tasumi E."/>
            <person name="Uematsu K."/>
            <person name="Yoshimura T."/>
            <person name="Itoh T."/>
            <person name="Ohkuma M."/>
            <person name="Takai K."/>
        </authorList>
    </citation>
    <scope>NUCLEOTIDE SEQUENCE [LARGE SCALE GENOMIC DNA]</scope>
    <source>
        <strain evidence="1 2">MK-D1</strain>
    </source>
</reference>
<dbReference type="Proteomes" id="UP000321408">
    <property type="component" value="Chromosome"/>
</dbReference>
<evidence type="ECO:0000313" key="1">
    <source>
        <dbReference type="EMBL" id="QEE16435.1"/>
    </source>
</evidence>
<sequence>MALETKTAKDLNYCVICNNLIYRNEKKFGEYFIHTQCSTTHIITSLIDINELLRKREFKAIINEFVVDFIRTKQYINIKEIFYTFNKINNVPDLKKRFFKNSKKILLAYGFEKRSKAVTCTAFMRKDEHDKKTYRL</sequence>
<keyword evidence="2" id="KW-1185">Reference proteome</keyword>